<evidence type="ECO:0000313" key="2">
    <source>
        <dbReference type="Proteomes" id="UP000582016"/>
    </source>
</evidence>
<reference evidence="1 2" key="1">
    <citation type="submission" date="2020-05" db="EMBL/GenBank/DDBJ databases">
        <title>Identification and distribution of gene clusters putatively required for synthesis of sphingolipid metabolism inhibitors in phylogenetically diverse species of the filamentous fungus Fusarium.</title>
        <authorList>
            <person name="Kim H.-S."/>
            <person name="Busman M."/>
            <person name="Brown D.W."/>
            <person name="Divon H."/>
            <person name="Uhlig S."/>
            <person name="Proctor R.H."/>
        </authorList>
    </citation>
    <scope>NUCLEOTIDE SEQUENCE [LARGE SCALE GENOMIC DNA]</scope>
    <source>
        <strain evidence="1 2">NRRL 13617</strain>
    </source>
</reference>
<protein>
    <submittedName>
        <fullName evidence="1">Transcription factor jumonjihydroxylase</fullName>
    </submittedName>
</protein>
<dbReference type="OrthoDB" id="5077844at2759"/>
<keyword evidence="2" id="KW-1185">Reference proteome</keyword>
<sequence>MTVVKEPTEDLVTVIVAGVGQGPMPPQRQARYLDLYPGQTIYMPPGTIHYVFRKQSDPNIITGGFGRVASCYFEFTL</sequence>
<comment type="caution">
    <text evidence="1">The sequence shown here is derived from an EMBL/GenBank/DDBJ whole genome shotgun (WGS) entry which is preliminary data.</text>
</comment>
<dbReference type="SUPFAM" id="SSF51197">
    <property type="entry name" value="Clavaminate synthase-like"/>
    <property type="match status" value="1"/>
</dbReference>
<gene>
    <name evidence="1" type="ORF">FPHYL_8676</name>
</gene>
<proteinExistence type="predicted"/>
<name>A0A8H5N6J5_9HYPO</name>
<dbReference type="EMBL" id="JAAOAQ010000339">
    <property type="protein sequence ID" value="KAF5553583.1"/>
    <property type="molecule type" value="Genomic_DNA"/>
</dbReference>
<evidence type="ECO:0000313" key="1">
    <source>
        <dbReference type="EMBL" id="KAF5553583.1"/>
    </source>
</evidence>
<organism evidence="1 2">
    <name type="scientific">Fusarium phyllophilum</name>
    <dbReference type="NCBI Taxonomy" id="47803"/>
    <lineage>
        <taxon>Eukaryota</taxon>
        <taxon>Fungi</taxon>
        <taxon>Dikarya</taxon>
        <taxon>Ascomycota</taxon>
        <taxon>Pezizomycotina</taxon>
        <taxon>Sordariomycetes</taxon>
        <taxon>Hypocreomycetidae</taxon>
        <taxon>Hypocreales</taxon>
        <taxon>Nectriaceae</taxon>
        <taxon>Fusarium</taxon>
        <taxon>Fusarium fujikuroi species complex</taxon>
    </lineage>
</organism>
<accession>A0A8H5N6J5</accession>
<dbReference type="AlphaFoldDB" id="A0A8H5N6J5"/>
<dbReference type="Proteomes" id="UP000582016">
    <property type="component" value="Unassembled WGS sequence"/>
</dbReference>